<evidence type="ECO:0000313" key="14">
    <source>
        <dbReference type="Proteomes" id="UP000294192"/>
    </source>
</evidence>
<dbReference type="GO" id="GO:0006261">
    <property type="term" value="P:DNA-templated DNA replication"/>
    <property type="evidence" value="ECO:0007669"/>
    <property type="project" value="TreeGrafter"/>
</dbReference>
<dbReference type="InterPro" id="IPR001270">
    <property type="entry name" value="ClpA/B"/>
</dbReference>
<organism evidence="13 14">
    <name type="scientific">Mycoplasma marinum</name>
    <dbReference type="NCBI Taxonomy" id="1937190"/>
    <lineage>
        <taxon>Bacteria</taxon>
        <taxon>Bacillati</taxon>
        <taxon>Mycoplasmatota</taxon>
        <taxon>Mollicutes</taxon>
        <taxon>Mycoplasmataceae</taxon>
        <taxon>Mycoplasma</taxon>
    </lineage>
</organism>
<keyword evidence="6 11" id="KW-0547">Nucleotide-binding</keyword>
<dbReference type="GO" id="GO:0009360">
    <property type="term" value="C:DNA polymerase III complex"/>
    <property type="evidence" value="ECO:0007669"/>
    <property type="project" value="InterPro"/>
</dbReference>
<comment type="subunit">
    <text evidence="11">DNA polymerase III contains a core (composed of alpha, epsilon and theta chains) that associates with a tau subunit. This core dimerizes to form the POLIII' complex. PolIII' associates with the gamma complex (composed of gamma, delta, delta', psi and chi chains) and with the beta chain to form the complete DNA polymerase III complex.</text>
</comment>
<accession>A0A4R0XN93</accession>
<comment type="catalytic activity">
    <reaction evidence="10 11">
        <text>DNA(n) + a 2'-deoxyribonucleoside 5'-triphosphate = DNA(n+1) + diphosphate</text>
        <dbReference type="Rhea" id="RHEA:22508"/>
        <dbReference type="Rhea" id="RHEA-COMP:17339"/>
        <dbReference type="Rhea" id="RHEA-COMP:17340"/>
        <dbReference type="ChEBI" id="CHEBI:33019"/>
        <dbReference type="ChEBI" id="CHEBI:61560"/>
        <dbReference type="ChEBI" id="CHEBI:173112"/>
        <dbReference type="EC" id="2.7.7.7"/>
    </reaction>
</comment>
<keyword evidence="2 11" id="KW-0808">Transferase</keyword>
<evidence type="ECO:0000256" key="10">
    <source>
        <dbReference type="ARBA" id="ARBA00049244"/>
    </source>
</evidence>
<dbReference type="EC" id="2.7.7.7" evidence="11"/>
<evidence type="ECO:0000256" key="8">
    <source>
        <dbReference type="ARBA" id="ARBA00022840"/>
    </source>
</evidence>
<comment type="similarity">
    <text evidence="1 11">Belongs to the DnaX/STICHEL family.</text>
</comment>
<dbReference type="GO" id="GO:0046872">
    <property type="term" value="F:metal ion binding"/>
    <property type="evidence" value="ECO:0007669"/>
    <property type="project" value="UniProtKB-KW"/>
</dbReference>
<reference evidence="13 14" key="1">
    <citation type="submission" date="2018-02" db="EMBL/GenBank/DDBJ databases">
        <title>Mycoplasma marinum and Mycoplasma todarodis sp. nov., moderately halophilic and psychrotolerant mycoplasmas isolated from cephalopods.</title>
        <authorList>
            <person name="Viver T."/>
        </authorList>
    </citation>
    <scope>NUCLEOTIDE SEQUENCE [LARGE SCALE GENOMIC DNA]</scope>
    <source>
        <strain evidence="13 14">PE</strain>
    </source>
</reference>
<dbReference type="GO" id="GO:0003677">
    <property type="term" value="F:DNA binding"/>
    <property type="evidence" value="ECO:0007669"/>
    <property type="project" value="InterPro"/>
</dbReference>
<dbReference type="Gene3D" id="1.10.8.60">
    <property type="match status" value="1"/>
</dbReference>
<evidence type="ECO:0000256" key="2">
    <source>
        <dbReference type="ARBA" id="ARBA00022679"/>
    </source>
</evidence>
<dbReference type="Pfam" id="PF12169">
    <property type="entry name" value="DNA_pol3_gamma3"/>
    <property type="match status" value="1"/>
</dbReference>
<keyword evidence="9 11" id="KW-0239">DNA-directed DNA polymerase</keyword>
<dbReference type="SUPFAM" id="SSF52540">
    <property type="entry name" value="P-loop containing nucleoside triphosphate hydrolases"/>
    <property type="match status" value="1"/>
</dbReference>
<dbReference type="InterPro" id="IPR022754">
    <property type="entry name" value="DNA_pol_III_gamma-3"/>
</dbReference>
<dbReference type="OrthoDB" id="9810148at2"/>
<protein>
    <recommendedName>
        <fullName evidence="11">DNA polymerase III subunit gamma/tau</fullName>
        <ecNumber evidence="11">2.7.7.7</ecNumber>
    </recommendedName>
</protein>
<gene>
    <name evidence="11" type="primary">dnaX</name>
    <name evidence="13" type="ORF">C4B24_03470</name>
</gene>
<dbReference type="EMBL" id="PSZO01000017">
    <property type="protein sequence ID" value="TCG10942.1"/>
    <property type="molecule type" value="Genomic_DNA"/>
</dbReference>
<evidence type="ECO:0000256" key="5">
    <source>
        <dbReference type="ARBA" id="ARBA00022723"/>
    </source>
</evidence>
<dbReference type="PANTHER" id="PTHR11669">
    <property type="entry name" value="REPLICATION FACTOR C / DNA POLYMERASE III GAMMA-TAU SUBUNIT"/>
    <property type="match status" value="1"/>
</dbReference>
<keyword evidence="3 11" id="KW-0548">Nucleotidyltransferase</keyword>
<evidence type="ECO:0000259" key="12">
    <source>
        <dbReference type="SMART" id="SM00382"/>
    </source>
</evidence>
<dbReference type="SUPFAM" id="SSF48019">
    <property type="entry name" value="post-AAA+ oligomerization domain-like"/>
    <property type="match status" value="1"/>
</dbReference>
<dbReference type="InterPro" id="IPR027417">
    <property type="entry name" value="P-loop_NTPase"/>
</dbReference>
<keyword evidence="8 11" id="KW-0067">ATP-binding</keyword>
<dbReference type="PRINTS" id="PR00300">
    <property type="entry name" value="CLPPROTEASEA"/>
</dbReference>
<comment type="caution">
    <text evidence="13">The sequence shown here is derived from an EMBL/GenBank/DDBJ whole genome shotgun (WGS) entry which is preliminary data.</text>
</comment>
<dbReference type="InterPro" id="IPR050238">
    <property type="entry name" value="DNA_Rep/Repair_Clamp_Loader"/>
</dbReference>
<keyword evidence="4 11" id="KW-0235">DNA replication</keyword>
<dbReference type="InterPro" id="IPR012763">
    <property type="entry name" value="DNA_pol_III_sug/sutau_N"/>
</dbReference>
<evidence type="ECO:0000256" key="3">
    <source>
        <dbReference type="ARBA" id="ARBA00022695"/>
    </source>
</evidence>
<dbReference type="CDD" id="cd18137">
    <property type="entry name" value="HLD_clamp_pol_III_gamma_tau"/>
    <property type="match status" value="1"/>
</dbReference>
<comment type="function">
    <text evidence="11">DNA polymerase III is a complex, multichain enzyme responsible for most of the replicative synthesis in bacteria. This DNA polymerase also exhibits 3' to 5' exonuclease activity.</text>
</comment>
<dbReference type="GO" id="GO:0003887">
    <property type="term" value="F:DNA-directed DNA polymerase activity"/>
    <property type="evidence" value="ECO:0007669"/>
    <property type="project" value="UniProtKB-KW"/>
</dbReference>
<sequence length="751" mass="84752">MKKTYLFHIFLSSPCYYFYMSYKALYRTYRPSNFDEIKGQEHITTTLRNIVKSNKISHAYLFSGPRGTGKTSAAKVFANILNCKYLSEDLKPCLKCGLCLEAKKGSSMDIIEIDAASNNGVAEIRELRDNVKYAPTNTKYKVYIIDEVHMLSKGAFNALLKTLEEPPKHAIFILATTEPQKIPVTILSRTQRFNFRRVEDSVLVEHLKDVLTKEGLKYETSAIKLIAKLANGGLRDALSIADQASSYTNGQITFEAISQVFGVVSLESQVKIINFASSKNIEGLLMITNKFIDNGADLTRLSMSLIEIIKDFIIFKKTGQPKLLETLKENQIPEVHLNYESAYNMLDILVELITQLSRSDYPRQAFELAMLKLTKAPQNVFDTSENISPVMENKEPAFSTMKQNDNKEENVEIKVPQKTPELSAPIIKEDTSESLEEIFMEKSSGSIIGETNEIKTDKKVEEKIEKYEPTIPKVDFESIPPQTESDDSLNDLFATQNIKEESFKEEEIIDMEEIEASTQVISKNLERQSISEDIEEDITTTQEIAIGATKTEEIVATKTIATSETVSNQEINTPNEKPEDLLSLFSSPTKPEEIKVSKETTYTVADIINLLVQADRETHLHVKNSWNSIVSYSTNPNYSEYVSLIESSKLISAGKKYILLSSSDVGICSRINEVKFNKKFIELIKEVFGEVKNVFAITKNQFMDVKERYTTLAKTNSLPQPEMISVPSLEEKEKTQAHKLGEDLFGDLFSA</sequence>
<dbReference type="Proteomes" id="UP000294192">
    <property type="component" value="Unassembled WGS sequence"/>
</dbReference>
<evidence type="ECO:0000256" key="9">
    <source>
        <dbReference type="ARBA" id="ARBA00022932"/>
    </source>
</evidence>
<keyword evidence="7" id="KW-0862">Zinc</keyword>
<feature type="domain" description="AAA+ ATPase" evidence="12">
    <location>
        <begin position="56"/>
        <end position="199"/>
    </location>
</feature>
<dbReference type="FunFam" id="1.10.8.60:FF:000013">
    <property type="entry name" value="DNA polymerase III subunit gamma/tau"/>
    <property type="match status" value="1"/>
</dbReference>
<proteinExistence type="inferred from homology"/>
<dbReference type="InterPro" id="IPR045085">
    <property type="entry name" value="HLD_clamp_pol_III_gamma_tau"/>
</dbReference>
<dbReference type="GO" id="GO:0005524">
    <property type="term" value="F:ATP binding"/>
    <property type="evidence" value="ECO:0007669"/>
    <property type="project" value="UniProtKB-KW"/>
</dbReference>
<evidence type="ECO:0000256" key="6">
    <source>
        <dbReference type="ARBA" id="ARBA00022741"/>
    </source>
</evidence>
<keyword evidence="5" id="KW-0479">Metal-binding</keyword>
<dbReference type="AlphaFoldDB" id="A0A4R0XN93"/>
<dbReference type="PANTHER" id="PTHR11669:SF0">
    <property type="entry name" value="PROTEIN STICHEL-LIKE 2"/>
    <property type="match status" value="1"/>
</dbReference>
<dbReference type="FunFam" id="3.40.50.300:FF:000014">
    <property type="entry name" value="DNA polymerase III subunit gamma/tau"/>
    <property type="match status" value="1"/>
</dbReference>
<name>A0A4R0XN93_9MOLU</name>
<evidence type="ECO:0000313" key="13">
    <source>
        <dbReference type="EMBL" id="TCG10942.1"/>
    </source>
</evidence>
<dbReference type="SMART" id="SM00382">
    <property type="entry name" value="AAA"/>
    <property type="match status" value="1"/>
</dbReference>
<dbReference type="Pfam" id="PF13177">
    <property type="entry name" value="DNA_pol3_delta2"/>
    <property type="match status" value="1"/>
</dbReference>
<evidence type="ECO:0000256" key="1">
    <source>
        <dbReference type="ARBA" id="ARBA00006360"/>
    </source>
</evidence>
<dbReference type="Gene3D" id="3.40.50.300">
    <property type="entry name" value="P-loop containing nucleotide triphosphate hydrolases"/>
    <property type="match status" value="1"/>
</dbReference>
<evidence type="ECO:0000256" key="4">
    <source>
        <dbReference type="ARBA" id="ARBA00022705"/>
    </source>
</evidence>
<dbReference type="CDD" id="cd00009">
    <property type="entry name" value="AAA"/>
    <property type="match status" value="1"/>
</dbReference>
<dbReference type="Pfam" id="PF22608">
    <property type="entry name" value="DNAX_ATPase_lid"/>
    <property type="match status" value="1"/>
</dbReference>
<evidence type="ECO:0000256" key="7">
    <source>
        <dbReference type="ARBA" id="ARBA00022833"/>
    </source>
</evidence>
<dbReference type="NCBIfam" id="NF004046">
    <property type="entry name" value="PRK05563.1"/>
    <property type="match status" value="1"/>
</dbReference>
<dbReference type="InterPro" id="IPR008921">
    <property type="entry name" value="DNA_pol3_clamp-load_cplx_C"/>
</dbReference>
<keyword evidence="14" id="KW-1185">Reference proteome</keyword>
<evidence type="ECO:0000256" key="11">
    <source>
        <dbReference type="RuleBase" id="RU364063"/>
    </source>
</evidence>
<dbReference type="Gene3D" id="1.20.272.10">
    <property type="match status" value="1"/>
</dbReference>
<dbReference type="NCBIfam" id="TIGR02397">
    <property type="entry name" value="dnaX_nterm"/>
    <property type="match status" value="1"/>
</dbReference>
<dbReference type="InterPro" id="IPR003593">
    <property type="entry name" value="AAA+_ATPase"/>
</dbReference>